<gene>
    <name evidence="2" type="ORF">H9659_05190</name>
</gene>
<keyword evidence="3" id="KW-1185">Reference proteome</keyword>
<keyword evidence="1" id="KW-1133">Transmembrane helix</keyword>
<dbReference type="RefSeq" id="WP_191688852.1">
    <property type="nucleotide sequence ID" value="NZ_JACSQY010000002.1"/>
</dbReference>
<sequence length="113" mass="12216">MSKTVRKVIFIIAALAVNISALSIISFLLFGATSIISIDALLGLLLLIASNIPVIILYRAMKNERETSYLTALLGAIGVCIAFIILVNIWTLTVPIVIFSASILIALVFNIRK</sequence>
<name>A0ABR8PHT5_9BACL</name>
<feature type="transmembrane region" description="Helical" evidence="1">
    <location>
        <begin position="92"/>
        <end position="111"/>
    </location>
</feature>
<dbReference type="EMBL" id="JACSQY010000002">
    <property type="protein sequence ID" value="MBD7907730.1"/>
    <property type="molecule type" value="Genomic_DNA"/>
</dbReference>
<evidence type="ECO:0000313" key="2">
    <source>
        <dbReference type="EMBL" id="MBD7907730.1"/>
    </source>
</evidence>
<proteinExistence type="predicted"/>
<reference evidence="2 3" key="1">
    <citation type="submission" date="2020-08" db="EMBL/GenBank/DDBJ databases">
        <title>A Genomic Blueprint of the Chicken Gut Microbiome.</title>
        <authorList>
            <person name="Gilroy R."/>
            <person name="Ravi A."/>
            <person name="Getino M."/>
            <person name="Pursley I."/>
            <person name="Horton D.L."/>
            <person name="Alikhan N.-F."/>
            <person name="Baker D."/>
            <person name="Gharbi K."/>
            <person name="Hall N."/>
            <person name="Watson M."/>
            <person name="Adriaenssens E.M."/>
            <person name="Foster-Nyarko E."/>
            <person name="Jarju S."/>
            <person name="Secka A."/>
            <person name="Antonio M."/>
            <person name="Oren A."/>
            <person name="Chaudhuri R."/>
            <person name="La Ragione R.M."/>
            <person name="Hildebrand F."/>
            <person name="Pallen M.J."/>
        </authorList>
    </citation>
    <scope>NUCLEOTIDE SEQUENCE [LARGE SCALE GENOMIC DNA]</scope>
    <source>
        <strain evidence="2 3">Sa3CUA8</strain>
    </source>
</reference>
<accession>A0ABR8PHT5</accession>
<comment type="caution">
    <text evidence="2">The sequence shown here is derived from an EMBL/GenBank/DDBJ whole genome shotgun (WGS) entry which is preliminary data.</text>
</comment>
<evidence type="ECO:0000313" key="3">
    <source>
        <dbReference type="Proteomes" id="UP000659496"/>
    </source>
</evidence>
<dbReference type="Proteomes" id="UP000659496">
    <property type="component" value="Unassembled WGS sequence"/>
</dbReference>
<feature type="transmembrane region" description="Helical" evidence="1">
    <location>
        <begin position="7"/>
        <end position="29"/>
    </location>
</feature>
<evidence type="ECO:0000256" key="1">
    <source>
        <dbReference type="SAM" id="Phobius"/>
    </source>
</evidence>
<feature type="transmembrane region" description="Helical" evidence="1">
    <location>
        <begin position="35"/>
        <end position="57"/>
    </location>
</feature>
<organism evidence="2 3">
    <name type="scientific">Sporosarcina gallistercoris</name>
    <dbReference type="NCBI Taxonomy" id="2762245"/>
    <lineage>
        <taxon>Bacteria</taxon>
        <taxon>Bacillati</taxon>
        <taxon>Bacillota</taxon>
        <taxon>Bacilli</taxon>
        <taxon>Bacillales</taxon>
        <taxon>Caryophanaceae</taxon>
        <taxon>Sporosarcina</taxon>
    </lineage>
</organism>
<feature type="transmembrane region" description="Helical" evidence="1">
    <location>
        <begin position="69"/>
        <end position="86"/>
    </location>
</feature>
<protein>
    <submittedName>
        <fullName evidence="2">Uncharacterized protein</fullName>
    </submittedName>
</protein>
<keyword evidence="1" id="KW-0812">Transmembrane</keyword>
<keyword evidence="1" id="KW-0472">Membrane</keyword>